<organism evidence="1">
    <name type="scientific">Anguilla anguilla</name>
    <name type="common">European freshwater eel</name>
    <name type="synonym">Muraena anguilla</name>
    <dbReference type="NCBI Taxonomy" id="7936"/>
    <lineage>
        <taxon>Eukaryota</taxon>
        <taxon>Metazoa</taxon>
        <taxon>Chordata</taxon>
        <taxon>Craniata</taxon>
        <taxon>Vertebrata</taxon>
        <taxon>Euteleostomi</taxon>
        <taxon>Actinopterygii</taxon>
        <taxon>Neopterygii</taxon>
        <taxon>Teleostei</taxon>
        <taxon>Anguilliformes</taxon>
        <taxon>Anguillidae</taxon>
        <taxon>Anguilla</taxon>
    </lineage>
</organism>
<sequence length="58" mass="6525">MKKNKFKTLSDLLLCTGLILLARFHISLGSHNIKGSPTPINNTRIFNSYMHCACSNLF</sequence>
<dbReference type="AlphaFoldDB" id="A0A0E9SQE9"/>
<reference evidence="1" key="1">
    <citation type="submission" date="2014-11" db="EMBL/GenBank/DDBJ databases">
        <authorList>
            <person name="Amaro Gonzalez C."/>
        </authorList>
    </citation>
    <scope>NUCLEOTIDE SEQUENCE</scope>
</reference>
<proteinExistence type="predicted"/>
<reference evidence="1" key="2">
    <citation type="journal article" date="2015" name="Fish Shellfish Immunol.">
        <title>Early steps in the European eel (Anguilla anguilla)-Vibrio vulnificus interaction in the gills: Role of the RtxA13 toxin.</title>
        <authorList>
            <person name="Callol A."/>
            <person name="Pajuelo D."/>
            <person name="Ebbesson L."/>
            <person name="Teles M."/>
            <person name="MacKenzie S."/>
            <person name="Amaro C."/>
        </authorList>
    </citation>
    <scope>NUCLEOTIDE SEQUENCE</scope>
</reference>
<name>A0A0E9SQE9_ANGAN</name>
<protein>
    <submittedName>
        <fullName evidence="1">Uncharacterized protein</fullName>
    </submittedName>
</protein>
<dbReference type="EMBL" id="GBXM01064983">
    <property type="protein sequence ID" value="JAH43594.1"/>
    <property type="molecule type" value="Transcribed_RNA"/>
</dbReference>
<accession>A0A0E9SQE9</accession>
<evidence type="ECO:0000313" key="1">
    <source>
        <dbReference type="EMBL" id="JAH43594.1"/>
    </source>
</evidence>